<proteinExistence type="predicted"/>
<reference evidence="2" key="2">
    <citation type="submission" date="2020-09" db="EMBL/GenBank/DDBJ databases">
        <authorList>
            <person name="Sun Q."/>
            <person name="Ohkuma M."/>
        </authorList>
    </citation>
    <scope>NUCLEOTIDE SEQUENCE</scope>
    <source>
        <strain evidence="2">JCM 30078</strain>
    </source>
</reference>
<sequence length="244" mass="27463">MRTGIYIDFENIASNKLGAIDFAALRRFYESTGVVVQAHAYLAIDEQREAENSKYAGWRKNCRIRLEAGEFKLHQKSVKTYQTDSGETTTKANVDVDLTVDVMLHAERLDRVVLLSGDGDFVRLVEVLQDKGIWVEVVAVAGLSGGLARACNRVTNPLLIPGVHYSNEHSYHRIIRVIAFDHHKREATVEYWDSFPKTLSVSDPALKRERLQLDPQMYESQRFRPGSVIGWTGAAGLSAYHEIG</sequence>
<accession>A0A917UZT9</accession>
<dbReference type="EMBL" id="BMPO01000007">
    <property type="protein sequence ID" value="GGK02359.1"/>
    <property type="molecule type" value="Genomic_DNA"/>
</dbReference>
<keyword evidence="3" id="KW-1185">Reference proteome</keyword>
<name>A0A917UZT9_9PSED</name>
<dbReference type="RefSeq" id="WP_188984101.1">
    <property type="nucleotide sequence ID" value="NZ_BMPO01000007.1"/>
</dbReference>
<feature type="domain" description="NYN" evidence="1">
    <location>
        <begin position="2"/>
        <end position="155"/>
    </location>
</feature>
<reference evidence="2" key="1">
    <citation type="journal article" date="2014" name="Int. J. Syst. Evol. Microbiol.">
        <title>Complete genome sequence of Corynebacterium casei LMG S-19264T (=DSM 44701T), isolated from a smear-ripened cheese.</title>
        <authorList>
            <consortium name="US DOE Joint Genome Institute (JGI-PGF)"/>
            <person name="Walter F."/>
            <person name="Albersmeier A."/>
            <person name="Kalinowski J."/>
            <person name="Ruckert C."/>
        </authorList>
    </citation>
    <scope>NUCLEOTIDE SEQUENCE</scope>
    <source>
        <strain evidence="2">JCM 30078</strain>
    </source>
</reference>
<comment type="caution">
    <text evidence="2">The sequence shown here is derived from an EMBL/GenBank/DDBJ whole genome shotgun (WGS) entry which is preliminary data.</text>
</comment>
<dbReference type="GO" id="GO:0004540">
    <property type="term" value="F:RNA nuclease activity"/>
    <property type="evidence" value="ECO:0007669"/>
    <property type="project" value="InterPro"/>
</dbReference>
<dbReference type="CDD" id="cd10911">
    <property type="entry name" value="PIN_LabA"/>
    <property type="match status" value="1"/>
</dbReference>
<dbReference type="InterPro" id="IPR021139">
    <property type="entry name" value="NYN"/>
</dbReference>
<dbReference type="Gene3D" id="3.40.50.1010">
    <property type="entry name" value="5'-nuclease"/>
    <property type="match status" value="1"/>
</dbReference>
<dbReference type="PANTHER" id="PTHR35458:SF8">
    <property type="entry name" value="SLR0650 PROTEIN"/>
    <property type="match status" value="1"/>
</dbReference>
<dbReference type="PANTHER" id="PTHR35458">
    <property type="entry name" value="SLR0755 PROTEIN"/>
    <property type="match status" value="1"/>
</dbReference>
<dbReference type="Proteomes" id="UP000635983">
    <property type="component" value="Unassembled WGS sequence"/>
</dbReference>
<dbReference type="Pfam" id="PF01936">
    <property type="entry name" value="NYN"/>
    <property type="match status" value="1"/>
</dbReference>
<dbReference type="InterPro" id="IPR047140">
    <property type="entry name" value="LabA"/>
</dbReference>
<evidence type="ECO:0000259" key="1">
    <source>
        <dbReference type="Pfam" id="PF01936"/>
    </source>
</evidence>
<gene>
    <name evidence="2" type="ORF">GCM10009304_30190</name>
</gene>
<evidence type="ECO:0000313" key="3">
    <source>
        <dbReference type="Proteomes" id="UP000635983"/>
    </source>
</evidence>
<evidence type="ECO:0000313" key="2">
    <source>
        <dbReference type="EMBL" id="GGK02359.1"/>
    </source>
</evidence>
<dbReference type="AlphaFoldDB" id="A0A917UZT9"/>
<organism evidence="2 3">
    <name type="scientific">Pseudomonas matsuisoli</name>
    <dbReference type="NCBI Taxonomy" id="1515666"/>
    <lineage>
        <taxon>Bacteria</taxon>
        <taxon>Pseudomonadati</taxon>
        <taxon>Pseudomonadota</taxon>
        <taxon>Gammaproteobacteria</taxon>
        <taxon>Pseudomonadales</taxon>
        <taxon>Pseudomonadaceae</taxon>
        <taxon>Pseudomonas</taxon>
    </lineage>
</organism>
<protein>
    <recommendedName>
        <fullName evidence="1">NYN domain-containing protein</fullName>
    </recommendedName>
</protein>